<dbReference type="InParanoid" id="T1G688"/>
<dbReference type="eggNOG" id="KOG3841">
    <property type="taxonomic scope" value="Eukaryota"/>
</dbReference>
<comment type="subcellular location">
    <subcellularLocation>
        <location evidence="1">Nucleus</location>
    </subcellularLocation>
</comment>
<protein>
    <recommendedName>
        <fullName evidence="7">YAP binding domain-containing protein</fullName>
    </recommendedName>
</protein>
<gene>
    <name evidence="9" type="primary">20216585</name>
    <name evidence="8" type="ORF">HELRODRAFT_86230</name>
</gene>
<dbReference type="GO" id="GO:0003677">
    <property type="term" value="F:DNA binding"/>
    <property type="evidence" value="ECO:0007669"/>
    <property type="project" value="UniProtKB-KW"/>
</dbReference>
<keyword evidence="3" id="KW-0805">Transcription regulation</keyword>
<keyword evidence="2" id="KW-0217">Developmental protein</keyword>
<dbReference type="CTD" id="20216585"/>
<evidence type="ECO:0000259" key="7">
    <source>
        <dbReference type="Pfam" id="PF17725"/>
    </source>
</evidence>
<keyword evidence="5" id="KW-0804">Transcription</keyword>
<sequence>YEHSDNITINISTKICSFGKQVIEKVEMVSTKSEATATTFSNDRSCMCEYMVNFINKLKKLPSTELMNSVLDNFTVIQVIKDNSSNKLLLCVVMLFEVGASNQQPTVYQIKR</sequence>
<evidence type="ECO:0000256" key="5">
    <source>
        <dbReference type="ARBA" id="ARBA00023163"/>
    </source>
</evidence>
<dbReference type="Proteomes" id="UP000015101">
    <property type="component" value="Unassembled WGS sequence"/>
</dbReference>
<dbReference type="RefSeq" id="XP_009025908.1">
    <property type="nucleotide sequence ID" value="XM_009027660.1"/>
</dbReference>
<dbReference type="EMBL" id="AMQM01006558">
    <property type="status" value="NOT_ANNOTATED_CDS"/>
    <property type="molecule type" value="Genomic_DNA"/>
</dbReference>
<reference evidence="8 10" key="2">
    <citation type="journal article" date="2013" name="Nature">
        <title>Insights into bilaterian evolution from three spiralian genomes.</title>
        <authorList>
            <person name="Simakov O."/>
            <person name="Marletaz F."/>
            <person name="Cho S.J."/>
            <person name="Edsinger-Gonzales E."/>
            <person name="Havlak P."/>
            <person name="Hellsten U."/>
            <person name="Kuo D.H."/>
            <person name="Larsson T."/>
            <person name="Lv J."/>
            <person name="Arendt D."/>
            <person name="Savage R."/>
            <person name="Osoegawa K."/>
            <person name="de Jong P."/>
            <person name="Grimwood J."/>
            <person name="Chapman J.A."/>
            <person name="Shapiro H."/>
            <person name="Aerts A."/>
            <person name="Otillar R.P."/>
            <person name="Terry A.Y."/>
            <person name="Boore J.L."/>
            <person name="Grigoriev I.V."/>
            <person name="Lindberg D.R."/>
            <person name="Seaver E.C."/>
            <person name="Weisblat D.A."/>
            <person name="Putnam N.H."/>
            <person name="Rokhsar D.S."/>
        </authorList>
    </citation>
    <scope>NUCLEOTIDE SEQUENCE</scope>
</reference>
<reference evidence="9" key="3">
    <citation type="submission" date="2015-06" db="UniProtKB">
        <authorList>
            <consortium name="EnsemblMetazoa"/>
        </authorList>
    </citation>
    <scope>IDENTIFICATION</scope>
</reference>
<dbReference type="InterPro" id="IPR050937">
    <property type="entry name" value="TEC1_TEAD_TF"/>
</dbReference>
<evidence type="ECO:0000256" key="6">
    <source>
        <dbReference type="ARBA" id="ARBA00023242"/>
    </source>
</evidence>
<evidence type="ECO:0000256" key="1">
    <source>
        <dbReference type="ARBA" id="ARBA00004123"/>
    </source>
</evidence>
<proteinExistence type="predicted"/>
<evidence type="ECO:0000313" key="10">
    <source>
        <dbReference type="Proteomes" id="UP000015101"/>
    </source>
</evidence>
<evidence type="ECO:0000313" key="9">
    <source>
        <dbReference type="EnsemblMetazoa" id="HelroP86230"/>
    </source>
</evidence>
<dbReference type="STRING" id="6412.T1G688"/>
<accession>T1G688</accession>
<name>T1G688_HELRO</name>
<keyword evidence="4" id="KW-0238">DNA-binding</keyword>
<feature type="domain" description="YAP binding" evidence="7">
    <location>
        <begin position="1"/>
        <end position="103"/>
    </location>
</feature>
<evidence type="ECO:0000256" key="4">
    <source>
        <dbReference type="ARBA" id="ARBA00023125"/>
    </source>
</evidence>
<organism evidence="9 10">
    <name type="scientific">Helobdella robusta</name>
    <name type="common">Californian leech</name>
    <dbReference type="NCBI Taxonomy" id="6412"/>
    <lineage>
        <taxon>Eukaryota</taxon>
        <taxon>Metazoa</taxon>
        <taxon>Spiralia</taxon>
        <taxon>Lophotrochozoa</taxon>
        <taxon>Annelida</taxon>
        <taxon>Clitellata</taxon>
        <taxon>Hirudinea</taxon>
        <taxon>Rhynchobdellida</taxon>
        <taxon>Glossiphoniidae</taxon>
        <taxon>Helobdella</taxon>
    </lineage>
</organism>
<dbReference type="Pfam" id="PF17725">
    <property type="entry name" value="YBD"/>
    <property type="match status" value="1"/>
</dbReference>
<dbReference type="EMBL" id="KB097496">
    <property type="protein sequence ID" value="ESN95880.1"/>
    <property type="molecule type" value="Genomic_DNA"/>
</dbReference>
<evidence type="ECO:0000313" key="8">
    <source>
        <dbReference type="EMBL" id="ESN95880.1"/>
    </source>
</evidence>
<dbReference type="HOGENOM" id="CLU_149722_0_0_1"/>
<evidence type="ECO:0000256" key="2">
    <source>
        <dbReference type="ARBA" id="ARBA00022473"/>
    </source>
</evidence>
<dbReference type="PANTHER" id="PTHR11834:SF0">
    <property type="entry name" value="PROTEIN SCALLOPED"/>
    <property type="match status" value="1"/>
</dbReference>
<dbReference type="PANTHER" id="PTHR11834">
    <property type="entry name" value="TRANSCRIPTIONAL ENHANCER FACTOR TEF RELATED"/>
    <property type="match status" value="1"/>
</dbReference>
<dbReference type="Gene3D" id="2.70.50.80">
    <property type="match status" value="1"/>
</dbReference>
<reference evidence="10" key="1">
    <citation type="submission" date="2012-12" db="EMBL/GenBank/DDBJ databases">
        <authorList>
            <person name="Hellsten U."/>
            <person name="Grimwood J."/>
            <person name="Chapman J.A."/>
            <person name="Shapiro H."/>
            <person name="Aerts A."/>
            <person name="Otillar R.P."/>
            <person name="Terry A.Y."/>
            <person name="Boore J.L."/>
            <person name="Simakov O."/>
            <person name="Marletaz F."/>
            <person name="Cho S.-J."/>
            <person name="Edsinger-Gonzales E."/>
            <person name="Havlak P."/>
            <person name="Kuo D.-H."/>
            <person name="Larsson T."/>
            <person name="Lv J."/>
            <person name="Arendt D."/>
            <person name="Savage R."/>
            <person name="Osoegawa K."/>
            <person name="de Jong P."/>
            <person name="Lindberg D.R."/>
            <person name="Seaver E.C."/>
            <person name="Weisblat D.A."/>
            <person name="Putnam N.H."/>
            <person name="Grigoriev I.V."/>
            <person name="Rokhsar D.S."/>
        </authorList>
    </citation>
    <scope>NUCLEOTIDE SEQUENCE</scope>
</reference>
<dbReference type="EnsemblMetazoa" id="HelroT86230">
    <property type="protein sequence ID" value="HelroP86230"/>
    <property type="gene ID" value="HelroG86230"/>
</dbReference>
<dbReference type="FunFam" id="2.70.50.80:FF:000005">
    <property type="entry name" value="Transcription enhancer factor-like protein egl-44"/>
    <property type="match status" value="1"/>
</dbReference>
<dbReference type="InterPro" id="IPR041086">
    <property type="entry name" value="YBD"/>
</dbReference>
<dbReference type="GO" id="GO:0005634">
    <property type="term" value="C:nucleus"/>
    <property type="evidence" value="ECO:0007669"/>
    <property type="project" value="UniProtKB-SubCell"/>
</dbReference>
<dbReference type="AlphaFoldDB" id="T1G688"/>
<evidence type="ECO:0000256" key="3">
    <source>
        <dbReference type="ARBA" id="ARBA00023015"/>
    </source>
</evidence>
<keyword evidence="10" id="KW-1185">Reference proteome</keyword>
<dbReference type="KEGG" id="hro:HELRODRAFT_86230"/>
<keyword evidence="6" id="KW-0539">Nucleus</keyword>
<dbReference type="GeneID" id="20216585"/>
<dbReference type="OrthoDB" id="10006572at2759"/>